<keyword evidence="1" id="KW-0472">Membrane</keyword>
<feature type="transmembrane region" description="Helical" evidence="1">
    <location>
        <begin position="54"/>
        <end position="76"/>
    </location>
</feature>
<dbReference type="AlphaFoldDB" id="A0A143YYL0"/>
<keyword evidence="1" id="KW-1133">Transmembrane helix</keyword>
<keyword evidence="1" id="KW-0812">Transmembrane</keyword>
<gene>
    <name evidence="2" type="ORF">Tpal_2681</name>
</gene>
<protein>
    <submittedName>
        <fullName evidence="2">Uncharacterized protein</fullName>
    </submittedName>
</protein>
<organism evidence="2 3">
    <name type="scientific">Trichococcus palustris</name>
    <dbReference type="NCBI Taxonomy" id="140314"/>
    <lineage>
        <taxon>Bacteria</taxon>
        <taxon>Bacillati</taxon>
        <taxon>Bacillota</taxon>
        <taxon>Bacilli</taxon>
        <taxon>Lactobacillales</taxon>
        <taxon>Carnobacteriaceae</taxon>
        <taxon>Trichococcus</taxon>
    </lineage>
</organism>
<evidence type="ECO:0000256" key="1">
    <source>
        <dbReference type="SAM" id="Phobius"/>
    </source>
</evidence>
<dbReference type="EMBL" id="FJNE01000011">
    <property type="protein sequence ID" value="CZR01796.1"/>
    <property type="molecule type" value="Genomic_DNA"/>
</dbReference>
<evidence type="ECO:0000313" key="2">
    <source>
        <dbReference type="EMBL" id="CZR01796.1"/>
    </source>
</evidence>
<reference evidence="2 3" key="1">
    <citation type="submission" date="2016-02" db="EMBL/GenBank/DDBJ databases">
        <authorList>
            <person name="Wen L."/>
            <person name="He K."/>
            <person name="Yang H."/>
        </authorList>
    </citation>
    <scope>NUCLEOTIDE SEQUENCE [LARGE SCALE GENOMIC DNA]</scope>
    <source>
        <strain evidence="2">Trichococcus palustris</strain>
    </source>
</reference>
<evidence type="ECO:0000313" key="3">
    <source>
        <dbReference type="Proteomes" id="UP000242754"/>
    </source>
</evidence>
<accession>A0A143YYL0</accession>
<keyword evidence="3" id="KW-1185">Reference proteome</keyword>
<proteinExistence type="predicted"/>
<dbReference type="Proteomes" id="UP000242754">
    <property type="component" value="Unassembled WGS sequence"/>
</dbReference>
<sequence length="93" mass="10754">MAFLYCLKKIESDKNPITEMKTVPVAVRNPLNDLLFENNLHFDKENRVKMGMDFHFNAVFSFVLTLCIMDTTLSVASITSDRLFTILCLLYNK</sequence>
<name>A0A143YYL0_9LACT</name>